<dbReference type="Proteomes" id="UP001596422">
    <property type="component" value="Unassembled WGS sequence"/>
</dbReference>
<evidence type="ECO:0008006" key="3">
    <source>
        <dbReference type="Google" id="ProtNLM"/>
    </source>
</evidence>
<organism evidence="1 2">
    <name type="scientific">Marinobacterium aestuariivivens</name>
    <dbReference type="NCBI Taxonomy" id="1698799"/>
    <lineage>
        <taxon>Bacteria</taxon>
        <taxon>Pseudomonadati</taxon>
        <taxon>Pseudomonadota</taxon>
        <taxon>Gammaproteobacteria</taxon>
        <taxon>Oceanospirillales</taxon>
        <taxon>Oceanospirillaceae</taxon>
        <taxon>Marinobacterium</taxon>
    </lineage>
</organism>
<dbReference type="CDD" id="cd16439">
    <property type="entry name" value="beta_Kdo_transferase_KpsC_2"/>
    <property type="match status" value="1"/>
</dbReference>
<accession>A0ABW1ZVJ6</accession>
<dbReference type="Pfam" id="PF05159">
    <property type="entry name" value="Capsule_synth"/>
    <property type="match status" value="1"/>
</dbReference>
<sequence length="337" mass="37725">MAIGFSRWKRGFLGRFLGNAASVQYVDRQAAIPQGAGEERALVWSSRLDESLTRHCEAAGRYLWRIEDGFIRSVGLGADLVDPLSLVLDSQGIYYDATRPSDLESLLENADMPADLVERASRLREALVSQRLSKYNVGNEGRLELPVGRRILLVPGQVETDASIRYGSPELKTNRQLLEAVRAVNPDAFIIYKPHPDVLSGGRQGVLETGPPDLYDLEVRDIAMPDLLEQVNEVHTLTSLTGFEALLRGIPVSTYGLPFYAGWGLTQDSLRCSRRARRRTLDELVAATLILYPVYVDPESGDQINAETAVELLRRARDKGYRRSLKGRLYNLLRRRS</sequence>
<keyword evidence="2" id="KW-1185">Reference proteome</keyword>
<proteinExistence type="predicted"/>
<dbReference type="EMBL" id="JBHSWE010000001">
    <property type="protein sequence ID" value="MFC6669088.1"/>
    <property type="molecule type" value="Genomic_DNA"/>
</dbReference>
<gene>
    <name evidence="1" type="ORF">ACFQDL_02390</name>
</gene>
<evidence type="ECO:0000313" key="2">
    <source>
        <dbReference type="Proteomes" id="UP001596422"/>
    </source>
</evidence>
<evidence type="ECO:0000313" key="1">
    <source>
        <dbReference type="EMBL" id="MFC6669088.1"/>
    </source>
</evidence>
<comment type="caution">
    <text evidence="1">The sequence shown here is derived from an EMBL/GenBank/DDBJ whole genome shotgun (WGS) entry which is preliminary data.</text>
</comment>
<dbReference type="RefSeq" id="WP_379912823.1">
    <property type="nucleotide sequence ID" value="NZ_JBHSWE010000001.1"/>
</dbReference>
<protein>
    <recommendedName>
        <fullName evidence="3">Capsular biosynthesis protein</fullName>
    </recommendedName>
</protein>
<name>A0ABW1ZVJ6_9GAMM</name>
<reference evidence="2" key="1">
    <citation type="journal article" date="2019" name="Int. J. Syst. Evol. Microbiol.">
        <title>The Global Catalogue of Microorganisms (GCM) 10K type strain sequencing project: providing services to taxonomists for standard genome sequencing and annotation.</title>
        <authorList>
            <consortium name="The Broad Institute Genomics Platform"/>
            <consortium name="The Broad Institute Genome Sequencing Center for Infectious Disease"/>
            <person name="Wu L."/>
            <person name="Ma J."/>
        </authorList>
    </citation>
    <scope>NUCLEOTIDE SEQUENCE [LARGE SCALE GENOMIC DNA]</scope>
    <source>
        <strain evidence="2">NBRC 111756</strain>
    </source>
</reference>
<dbReference type="InterPro" id="IPR007833">
    <property type="entry name" value="Capsule_polysaccharide_synth"/>
</dbReference>